<accession>A0AAD9PKC2</accession>
<gene>
    <name evidence="1" type="ORF">BdWA1_001532</name>
</gene>
<comment type="caution">
    <text evidence="1">The sequence shown here is derived from an EMBL/GenBank/DDBJ whole genome shotgun (WGS) entry which is preliminary data.</text>
</comment>
<evidence type="ECO:0008006" key="3">
    <source>
        <dbReference type="Google" id="ProtNLM"/>
    </source>
</evidence>
<keyword evidence="2" id="KW-1185">Reference proteome</keyword>
<proteinExistence type="predicted"/>
<dbReference type="KEGG" id="bdw:94335830"/>
<dbReference type="AlphaFoldDB" id="A0AAD9PKC2"/>
<evidence type="ECO:0000313" key="2">
    <source>
        <dbReference type="Proteomes" id="UP001214638"/>
    </source>
</evidence>
<dbReference type="EMBL" id="JALLKP010000002">
    <property type="protein sequence ID" value="KAK2196290.1"/>
    <property type="molecule type" value="Genomic_DNA"/>
</dbReference>
<protein>
    <recommendedName>
        <fullName evidence="3">Trafficking protein particle complex subunit 11 domain-containing protein</fullName>
    </recommendedName>
</protein>
<sequence length="1187" mass="134104">MDEIVNNLTSQTLPCVGLNAKEQSQNAIKSSFLDCGRQVSSNGKNRTNLIFMVENAADNFVDNELPDSRISMPFWIQKQINEPACIICCRDWQDIEVIGDGESGTDSADAVDEIVQYLNYGNITKEDNSNKRRAITLKELTDLIKQDIQDYIVKYKKDPTRKNAFTCKMLFLILLHPNVKNPHKAVSGLKSLDPNEVAAICVASGVGGLDEKLSKVEQLVFELCLEYYEKKMANLSTVASKIKYAIQQGDSSSNALQLASLYFKMGFFSEILLNRRDAQNYYNNAWNLCQDEKELNLDYLGVGIYSSIRMLNILVENANFDAATTLSHGINAFLKNSIYKKNQNLHYWLSFIFHASFAIQLERVDQMIFSRMHIKWSIEYLVRLLHHLKLNDQDPFRVPNTDNILFNKDEDFPEYYQMPDSIILNDKNGNSQLRRLILSYIYKILNTCENCKWDSHIVYVSTLLGDALVLSEKYAQGCFVYYRVCESIINGTQITLNLWEETGILEALKNDNCKVDALDICLQQLTITLLIMEVGTFHIYTSLVLKILAKMCLALRNYIGLEVDLTPLVNFVNFDISFKSNKEAISGSQEYAISILIKCLITIGVFRPELNLMKSVLEICNLTSYGLNTSMILSRTNSCRFISSITNTDGISRIAVIAHFTRDVAIEIETCGGYIYTSIGTYQFSISNVEKQKGVQVLYCDGTATCSSKILESNMLVLNIVCMIKIDFSAFEVWGICLNYSLTQETNNPNISCLIPAIVKCKNVDIKTTMMDDRLHPDVFRIVGLKRLHRAPLKCASRAALTDSITTLLNVKCGKLETSVAAFQTGAIERIQLLVGSLKFAGFTGKMVEGYMTPMVFLLLYDEDIFTRNVLSSTRIILEVSCDADTFVFYSLCSNEKGINFVAGNNIKLQTSEILDISRIPFNDIGIKKNDEDVTLPAMFDFPNDWEFDPAVSAFIQANMNYKPMLFWGLARLFSRGLTNIEFNLYLVDDYKILVKSHVIETIVQEPLTFQLESKTMVDNRTGNNLDFINITLANNTSVEYIISEISIWANDEIIAKNESVHGYKQRLLPLETLVCMYKGGLQNAQVHVTSQIVNNGIFFPGSLRALYNTETVCFKYALHVLPEKCKVQECSVKLGTNFEGSSSFIIAGPTNSDFMLIGKSTFDIAWILVPTRLKGDVGILYFKRKC</sequence>
<evidence type="ECO:0000313" key="1">
    <source>
        <dbReference type="EMBL" id="KAK2196290.1"/>
    </source>
</evidence>
<reference evidence="1" key="1">
    <citation type="journal article" date="2023" name="Nat. Microbiol.">
        <title>Babesia duncani multi-omics identifies virulence factors and drug targets.</title>
        <authorList>
            <person name="Singh P."/>
            <person name="Lonardi S."/>
            <person name="Liang Q."/>
            <person name="Vydyam P."/>
            <person name="Khabirova E."/>
            <person name="Fang T."/>
            <person name="Gihaz S."/>
            <person name="Thekkiniath J."/>
            <person name="Munshi M."/>
            <person name="Abel S."/>
            <person name="Ciampossin L."/>
            <person name="Batugedara G."/>
            <person name="Gupta M."/>
            <person name="Lu X.M."/>
            <person name="Lenz T."/>
            <person name="Chakravarty S."/>
            <person name="Cornillot E."/>
            <person name="Hu Y."/>
            <person name="Ma W."/>
            <person name="Gonzalez L.M."/>
            <person name="Sanchez S."/>
            <person name="Estrada K."/>
            <person name="Sanchez-Flores A."/>
            <person name="Montero E."/>
            <person name="Harb O.S."/>
            <person name="Le Roch K.G."/>
            <person name="Mamoun C.B."/>
        </authorList>
    </citation>
    <scope>NUCLEOTIDE SEQUENCE</scope>
    <source>
        <strain evidence="1">WA1</strain>
    </source>
</reference>
<dbReference type="Proteomes" id="UP001214638">
    <property type="component" value="Unassembled WGS sequence"/>
</dbReference>
<dbReference type="RefSeq" id="XP_067803132.1">
    <property type="nucleotide sequence ID" value="XM_067946568.1"/>
</dbReference>
<name>A0AAD9PKC2_9APIC</name>
<dbReference type="GeneID" id="94335830"/>
<organism evidence="1 2">
    <name type="scientific">Babesia duncani</name>
    <dbReference type="NCBI Taxonomy" id="323732"/>
    <lineage>
        <taxon>Eukaryota</taxon>
        <taxon>Sar</taxon>
        <taxon>Alveolata</taxon>
        <taxon>Apicomplexa</taxon>
        <taxon>Aconoidasida</taxon>
        <taxon>Piroplasmida</taxon>
        <taxon>Babesiidae</taxon>
        <taxon>Babesia</taxon>
    </lineage>
</organism>